<protein>
    <submittedName>
        <fullName evidence="1">Uncharacterized protein</fullName>
    </submittedName>
</protein>
<dbReference type="EMBL" id="GGEC01069339">
    <property type="protein sequence ID" value="MBX49823.1"/>
    <property type="molecule type" value="Transcribed_RNA"/>
</dbReference>
<evidence type="ECO:0000313" key="1">
    <source>
        <dbReference type="EMBL" id="MBX49823.1"/>
    </source>
</evidence>
<organism evidence="1">
    <name type="scientific">Rhizophora mucronata</name>
    <name type="common">Asiatic mangrove</name>
    <dbReference type="NCBI Taxonomy" id="61149"/>
    <lineage>
        <taxon>Eukaryota</taxon>
        <taxon>Viridiplantae</taxon>
        <taxon>Streptophyta</taxon>
        <taxon>Embryophyta</taxon>
        <taxon>Tracheophyta</taxon>
        <taxon>Spermatophyta</taxon>
        <taxon>Magnoliopsida</taxon>
        <taxon>eudicotyledons</taxon>
        <taxon>Gunneridae</taxon>
        <taxon>Pentapetalae</taxon>
        <taxon>rosids</taxon>
        <taxon>fabids</taxon>
        <taxon>Malpighiales</taxon>
        <taxon>Rhizophoraceae</taxon>
        <taxon>Rhizophora</taxon>
    </lineage>
</organism>
<dbReference type="AlphaFoldDB" id="A0A2P2P5A2"/>
<name>A0A2P2P5A2_RHIMU</name>
<sequence length="18" mass="2242">MCIVHQRMFYSFPNNLIK</sequence>
<proteinExistence type="predicted"/>
<accession>A0A2P2P5A2</accession>
<reference evidence="1" key="1">
    <citation type="submission" date="2018-02" db="EMBL/GenBank/DDBJ databases">
        <title>Rhizophora mucronata_Transcriptome.</title>
        <authorList>
            <person name="Meera S.P."/>
            <person name="Sreeshan A."/>
            <person name="Augustine A."/>
        </authorList>
    </citation>
    <scope>NUCLEOTIDE SEQUENCE</scope>
    <source>
        <tissue evidence="1">Leaf</tissue>
    </source>
</reference>